<name>A0A3N1CZW3_9ACTN</name>
<dbReference type="EMBL" id="RJKE01000001">
    <property type="protein sequence ID" value="ROO86809.1"/>
    <property type="molecule type" value="Genomic_DNA"/>
</dbReference>
<reference evidence="1 2" key="1">
    <citation type="submission" date="2018-11" db="EMBL/GenBank/DDBJ databases">
        <title>Sequencing the genomes of 1000 actinobacteria strains.</title>
        <authorList>
            <person name="Klenk H.-P."/>
        </authorList>
    </citation>
    <scope>NUCLEOTIDE SEQUENCE [LARGE SCALE GENOMIC DNA]</scope>
    <source>
        <strain evidence="1 2">DSM 44254</strain>
    </source>
</reference>
<gene>
    <name evidence="1" type="ORF">EDD29_4391</name>
</gene>
<dbReference type="RefSeq" id="WP_211359825.1">
    <property type="nucleotide sequence ID" value="NZ_RJKE01000001.1"/>
</dbReference>
<protein>
    <submittedName>
        <fullName evidence="1">Uncharacterized protein</fullName>
    </submittedName>
</protein>
<dbReference type="SUPFAM" id="SSF53474">
    <property type="entry name" value="alpha/beta-Hydrolases"/>
    <property type="match status" value="1"/>
</dbReference>
<organism evidence="1 2">
    <name type="scientific">Actinocorallia herbida</name>
    <dbReference type="NCBI Taxonomy" id="58109"/>
    <lineage>
        <taxon>Bacteria</taxon>
        <taxon>Bacillati</taxon>
        <taxon>Actinomycetota</taxon>
        <taxon>Actinomycetes</taxon>
        <taxon>Streptosporangiales</taxon>
        <taxon>Thermomonosporaceae</taxon>
        <taxon>Actinocorallia</taxon>
    </lineage>
</organism>
<dbReference type="Proteomes" id="UP000272400">
    <property type="component" value="Unassembled WGS sequence"/>
</dbReference>
<accession>A0A3N1CZW3</accession>
<proteinExistence type="predicted"/>
<keyword evidence="2" id="KW-1185">Reference proteome</keyword>
<evidence type="ECO:0000313" key="1">
    <source>
        <dbReference type="EMBL" id="ROO86809.1"/>
    </source>
</evidence>
<dbReference type="AlphaFoldDB" id="A0A3N1CZW3"/>
<dbReference type="Gene3D" id="3.40.50.1820">
    <property type="entry name" value="alpha/beta hydrolase"/>
    <property type="match status" value="1"/>
</dbReference>
<sequence length="74" mass="8203">MPYPDHSDHPDVFTEHAFPERIVDLGEIRMNYAMAGSPDSPALLLVPGQSGSWWGYEEGGALEDRRAGQDGEWS</sequence>
<dbReference type="InterPro" id="IPR029058">
    <property type="entry name" value="AB_hydrolase_fold"/>
</dbReference>
<evidence type="ECO:0000313" key="2">
    <source>
        <dbReference type="Proteomes" id="UP000272400"/>
    </source>
</evidence>
<comment type="caution">
    <text evidence="1">The sequence shown here is derived from an EMBL/GenBank/DDBJ whole genome shotgun (WGS) entry which is preliminary data.</text>
</comment>